<sequence length="551" mass="58246">MRRAIVFVVLAALAALAAFWLAEHPGSVSIEWLGYRMEPPVGLLVLAGVVLSISVIIVYRIITLILGTPGSIGRAFASGRRKRGFRALSQGMVAVAAGDAQEAARWARKADSLLEDPPLTLLLSAQAAQLGGDEQAAEKYFNAMLEKPETRFLGLRGLLMQALRSGDDQRALGYVREAHALRPKTPWVVTNLFELSERTGDYDAAAGALKQAAKIKALPKPDADHKGAVITLAKAEKALAEERRDEAFSLARAADKADPDLLAAAALHARLAVESGRFREAAKVVERSWPRTPSAELAGLYRRAAPAAKPLEQVKRFTKLAALNPDHRESHLALAEASLEAKLWGEARRHLGILVTLEGEDPARAQVCRLMARLEEAEHNDSEAARAWLEQAAHAPRDPAWVCNACGAVAAQWSVDCGACGAFDSLAWRAPRRVGTLGAADAGSWGSALARITARHPVKTAEAPVGIPLAPLPDQPPLPDCAPAEPSKPAPQPSAGAALPAAKPAPPVSLTPAASKPAPAGPNGQQPPESSPEDDDPDEASAVEGSVPPRP</sequence>
<feature type="compositionally biased region" description="Acidic residues" evidence="5">
    <location>
        <begin position="531"/>
        <end position="541"/>
    </location>
</feature>
<dbReference type="InterPro" id="IPR011990">
    <property type="entry name" value="TPR-like_helical_dom_sf"/>
</dbReference>
<feature type="domain" description="HemY N-terminal" evidence="7">
    <location>
        <begin position="26"/>
        <end position="130"/>
    </location>
</feature>
<evidence type="ECO:0000256" key="6">
    <source>
        <dbReference type="SAM" id="Phobius"/>
    </source>
</evidence>
<dbReference type="EMBL" id="JAAQPH010000018">
    <property type="protein sequence ID" value="NIA71049.1"/>
    <property type="molecule type" value="Genomic_DNA"/>
</dbReference>
<keyword evidence="4 6" id="KW-0472">Membrane</keyword>
<comment type="caution">
    <text evidence="8">The sequence shown here is derived from an EMBL/GenBank/DDBJ whole genome shotgun (WGS) entry which is preliminary data.</text>
</comment>
<feature type="compositionally biased region" description="Low complexity" evidence="5">
    <location>
        <begin position="493"/>
        <end position="502"/>
    </location>
</feature>
<proteinExistence type="predicted"/>
<dbReference type="PIRSF" id="PIRSF031802">
    <property type="entry name" value="UCP031802"/>
    <property type="match status" value="1"/>
</dbReference>
<comment type="subcellular location">
    <subcellularLocation>
        <location evidence="1">Membrane</location>
    </subcellularLocation>
</comment>
<reference evidence="8" key="1">
    <citation type="submission" date="2020-03" db="EMBL/GenBank/DDBJ databases">
        <title>Genome of Pelagibius litoralis DSM 21314T.</title>
        <authorList>
            <person name="Wang G."/>
        </authorList>
    </citation>
    <scope>NUCLEOTIDE SEQUENCE</scope>
    <source>
        <strain evidence="8">DSM 21314</strain>
    </source>
</reference>
<evidence type="ECO:0000313" key="9">
    <source>
        <dbReference type="Proteomes" id="UP000761264"/>
    </source>
</evidence>
<dbReference type="GO" id="GO:0016020">
    <property type="term" value="C:membrane"/>
    <property type="evidence" value="ECO:0007669"/>
    <property type="project" value="UniProtKB-SubCell"/>
</dbReference>
<gene>
    <name evidence="8" type="ORF">HBA54_20830</name>
</gene>
<evidence type="ECO:0000256" key="1">
    <source>
        <dbReference type="ARBA" id="ARBA00004370"/>
    </source>
</evidence>
<dbReference type="Gene3D" id="1.25.40.10">
    <property type="entry name" value="Tetratricopeptide repeat domain"/>
    <property type="match status" value="2"/>
</dbReference>
<organism evidence="8 9">
    <name type="scientific">Pelagibius litoralis</name>
    <dbReference type="NCBI Taxonomy" id="374515"/>
    <lineage>
        <taxon>Bacteria</taxon>
        <taxon>Pseudomonadati</taxon>
        <taxon>Pseudomonadota</taxon>
        <taxon>Alphaproteobacteria</taxon>
        <taxon>Rhodospirillales</taxon>
        <taxon>Rhodovibrionaceae</taxon>
        <taxon>Pelagibius</taxon>
    </lineage>
</organism>
<dbReference type="AlphaFoldDB" id="A0A967F0Y4"/>
<keyword evidence="9" id="KW-1185">Reference proteome</keyword>
<feature type="compositionally biased region" description="Pro residues" evidence="5">
    <location>
        <begin position="470"/>
        <end position="492"/>
    </location>
</feature>
<feature type="region of interest" description="Disordered" evidence="5">
    <location>
        <begin position="466"/>
        <end position="551"/>
    </location>
</feature>
<evidence type="ECO:0000256" key="3">
    <source>
        <dbReference type="ARBA" id="ARBA00022989"/>
    </source>
</evidence>
<keyword evidence="2 6" id="KW-0812">Transmembrane</keyword>
<protein>
    <submittedName>
        <fullName evidence="8">Heme biosynthesis protein HemY</fullName>
    </submittedName>
</protein>
<evidence type="ECO:0000256" key="5">
    <source>
        <dbReference type="SAM" id="MobiDB-lite"/>
    </source>
</evidence>
<feature type="transmembrane region" description="Helical" evidence="6">
    <location>
        <begin position="41"/>
        <end position="62"/>
    </location>
</feature>
<dbReference type="InterPro" id="IPR016982">
    <property type="entry name" value="Mms48"/>
</dbReference>
<feature type="compositionally biased region" description="Low complexity" evidence="5">
    <location>
        <begin position="517"/>
        <end position="528"/>
    </location>
</feature>
<evidence type="ECO:0000259" key="7">
    <source>
        <dbReference type="Pfam" id="PF07219"/>
    </source>
</evidence>
<dbReference type="RefSeq" id="WP_167228279.1">
    <property type="nucleotide sequence ID" value="NZ_JAAQPH010000018.1"/>
</dbReference>
<dbReference type="Proteomes" id="UP000761264">
    <property type="component" value="Unassembled WGS sequence"/>
</dbReference>
<dbReference type="InterPro" id="IPR010817">
    <property type="entry name" value="HemY_N"/>
</dbReference>
<evidence type="ECO:0000256" key="2">
    <source>
        <dbReference type="ARBA" id="ARBA00022692"/>
    </source>
</evidence>
<evidence type="ECO:0000256" key="4">
    <source>
        <dbReference type="ARBA" id="ARBA00023136"/>
    </source>
</evidence>
<dbReference type="SUPFAM" id="SSF48452">
    <property type="entry name" value="TPR-like"/>
    <property type="match status" value="2"/>
</dbReference>
<accession>A0A967F0Y4</accession>
<dbReference type="Pfam" id="PF07219">
    <property type="entry name" value="HemY_N"/>
    <property type="match status" value="1"/>
</dbReference>
<dbReference type="Pfam" id="PF14559">
    <property type="entry name" value="TPR_19"/>
    <property type="match status" value="1"/>
</dbReference>
<keyword evidence="3 6" id="KW-1133">Transmembrane helix</keyword>
<evidence type="ECO:0000313" key="8">
    <source>
        <dbReference type="EMBL" id="NIA71049.1"/>
    </source>
</evidence>
<name>A0A967F0Y4_9PROT</name>